<dbReference type="Proteomes" id="UP000628079">
    <property type="component" value="Unassembled WGS sequence"/>
</dbReference>
<reference evidence="1" key="1">
    <citation type="journal article" date="2014" name="Int. J. Syst. Evol. Microbiol.">
        <title>Complete genome sequence of Corynebacterium casei LMG S-19264T (=DSM 44701T), isolated from a smear-ripened cheese.</title>
        <authorList>
            <consortium name="US DOE Joint Genome Institute (JGI-PGF)"/>
            <person name="Walter F."/>
            <person name="Albersmeier A."/>
            <person name="Kalinowski J."/>
            <person name="Ruckert C."/>
        </authorList>
    </citation>
    <scope>NUCLEOTIDE SEQUENCE</scope>
    <source>
        <strain evidence="1">CGMCC 1.10749</strain>
    </source>
</reference>
<sequence length="148" mass="16053">MATRTAWTQLYMDVLHHRLGLNAVAEPGHLHVTDGSDWHYLLATDPDTTPHHLQISFPVSYGGFDVLDTQPRLMGSIGIRLNTATDLVKVAPTSPTGCLYIIHAHLAAPGTLPSPDLLAALLPSWFALLVDAHQQLLTEIEAATLYSA</sequence>
<dbReference type="RefSeq" id="WP_035945271.1">
    <property type="nucleotide sequence ID" value="NZ_BMEA01000002.1"/>
</dbReference>
<reference evidence="1" key="2">
    <citation type="submission" date="2020-09" db="EMBL/GenBank/DDBJ databases">
        <authorList>
            <person name="Sun Q."/>
            <person name="Zhou Y."/>
        </authorList>
    </citation>
    <scope>NUCLEOTIDE SEQUENCE</scope>
    <source>
        <strain evidence="1">CGMCC 1.10749</strain>
    </source>
</reference>
<evidence type="ECO:0000313" key="1">
    <source>
        <dbReference type="EMBL" id="GGB81431.1"/>
    </source>
</evidence>
<accession>A0A8H9FT57</accession>
<gene>
    <name evidence="1" type="ORF">GCM10011314_21300</name>
</gene>
<name>A0A8H9FT57_9MICO</name>
<dbReference type="EMBL" id="BMEA01000002">
    <property type="protein sequence ID" value="GGB81431.1"/>
    <property type="molecule type" value="Genomic_DNA"/>
</dbReference>
<comment type="caution">
    <text evidence="1">The sequence shown here is derived from an EMBL/GenBank/DDBJ whole genome shotgun (WGS) entry which is preliminary data.</text>
</comment>
<proteinExistence type="predicted"/>
<organism evidence="1 2">
    <name type="scientific">Knoellia flava</name>
    <dbReference type="NCBI Taxonomy" id="913969"/>
    <lineage>
        <taxon>Bacteria</taxon>
        <taxon>Bacillati</taxon>
        <taxon>Actinomycetota</taxon>
        <taxon>Actinomycetes</taxon>
        <taxon>Micrococcales</taxon>
        <taxon>Intrasporangiaceae</taxon>
        <taxon>Knoellia</taxon>
    </lineage>
</organism>
<dbReference type="AlphaFoldDB" id="A0A8H9FT57"/>
<evidence type="ECO:0000313" key="2">
    <source>
        <dbReference type="Proteomes" id="UP000628079"/>
    </source>
</evidence>
<protein>
    <submittedName>
        <fullName evidence="1">Uncharacterized protein</fullName>
    </submittedName>
</protein>